<gene>
    <name evidence="1" type="ORF">FD09_GL002020</name>
</gene>
<proteinExistence type="predicted"/>
<dbReference type="OrthoDB" id="2263558at2"/>
<organism evidence="1 2">
    <name type="scientific">Schleiferilactobacillus perolens DSM 12744</name>
    <dbReference type="NCBI Taxonomy" id="1423792"/>
    <lineage>
        <taxon>Bacteria</taxon>
        <taxon>Bacillati</taxon>
        <taxon>Bacillota</taxon>
        <taxon>Bacilli</taxon>
        <taxon>Lactobacillales</taxon>
        <taxon>Lactobacillaceae</taxon>
        <taxon>Schleiferilactobacillus</taxon>
    </lineage>
</organism>
<evidence type="ECO:0000313" key="2">
    <source>
        <dbReference type="Proteomes" id="UP000051330"/>
    </source>
</evidence>
<sequence length="454" mass="49830">MMKGFHKAVILILGLTLLTGCGLFGNKSATAKGQSSTSSKVTETNQVLGNYAGTHKGDGTAKDPTYRYSINFDKHGHFTQDIISSQGYAGRFTQTGSYKVDAKSKDVTIRIEQVTEEMFSSDDILKAGGAPVSISVRSSLDGSSTKLTAAEDHPIQLLNRKEYLLGTVNNVKLYPTKETTVSYIKHRDTELKKYKETFNRFSGKTFNSASGTASNSLAFQGNQFIWQYSNGKSNQPEVAVIQGTYVVDLSNNQIILTVTIESPTYQGTDISKGTYRSTGASLFGTKEIKLRITDNDHLQVLTGLSVNVSSFQIEATGDQYSTILEQWGVDHLKQSWHESKSQSVTDIFPTVQDFEKWIVGWWEKSGIDTNATEDNPANHITSSGTDEQLGISGTGQTIDAVYTVYWADTMVGQENMAPAHLYAITADGKIYTGNGSAMLNDTWTARYRSDFLVN</sequence>
<name>A0A0R1MIQ1_9LACO</name>
<evidence type="ECO:0008006" key="3">
    <source>
        <dbReference type="Google" id="ProtNLM"/>
    </source>
</evidence>
<dbReference type="RefSeq" id="WP_057822532.1">
    <property type="nucleotide sequence ID" value="NZ_AZEC01000030.1"/>
</dbReference>
<dbReference type="PATRIC" id="fig|1423792.3.peg.2050"/>
<keyword evidence="2" id="KW-1185">Reference proteome</keyword>
<comment type="caution">
    <text evidence="1">The sequence shown here is derived from an EMBL/GenBank/DDBJ whole genome shotgun (WGS) entry which is preliminary data.</text>
</comment>
<reference evidence="1 2" key="1">
    <citation type="journal article" date="2015" name="Genome Announc.">
        <title>Expanding the biotechnology potential of lactobacilli through comparative genomics of 213 strains and associated genera.</title>
        <authorList>
            <person name="Sun Z."/>
            <person name="Harris H.M."/>
            <person name="McCann A."/>
            <person name="Guo C."/>
            <person name="Argimon S."/>
            <person name="Zhang W."/>
            <person name="Yang X."/>
            <person name="Jeffery I.B."/>
            <person name="Cooney J.C."/>
            <person name="Kagawa T.F."/>
            <person name="Liu W."/>
            <person name="Song Y."/>
            <person name="Salvetti E."/>
            <person name="Wrobel A."/>
            <person name="Rasinkangas P."/>
            <person name="Parkhill J."/>
            <person name="Rea M.C."/>
            <person name="O'Sullivan O."/>
            <person name="Ritari J."/>
            <person name="Douillard F.P."/>
            <person name="Paul Ross R."/>
            <person name="Yang R."/>
            <person name="Briner A.E."/>
            <person name="Felis G.E."/>
            <person name="de Vos W.M."/>
            <person name="Barrangou R."/>
            <person name="Klaenhammer T.R."/>
            <person name="Caufield P.W."/>
            <person name="Cui Y."/>
            <person name="Zhang H."/>
            <person name="O'Toole P.W."/>
        </authorList>
    </citation>
    <scope>NUCLEOTIDE SEQUENCE [LARGE SCALE GENOMIC DNA]</scope>
    <source>
        <strain evidence="1 2">DSM 12744</strain>
    </source>
</reference>
<accession>A0A0R1MIQ1</accession>
<dbReference type="AlphaFoldDB" id="A0A0R1MIQ1"/>
<dbReference type="EMBL" id="AZEC01000030">
    <property type="protein sequence ID" value="KRL07879.1"/>
    <property type="molecule type" value="Genomic_DNA"/>
</dbReference>
<dbReference type="PROSITE" id="PS51257">
    <property type="entry name" value="PROKAR_LIPOPROTEIN"/>
    <property type="match status" value="1"/>
</dbReference>
<evidence type="ECO:0000313" key="1">
    <source>
        <dbReference type="EMBL" id="KRL07879.1"/>
    </source>
</evidence>
<dbReference type="Proteomes" id="UP000051330">
    <property type="component" value="Unassembled WGS sequence"/>
</dbReference>
<protein>
    <recommendedName>
        <fullName evidence="3">Lipoprotein</fullName>
    </recommendedName>
</protein>